<evidence type="ECO:0000259" key="3">
    <source>
        <dbReference type="Pfam" id="PF08547"/>
    </source>
</evidence>
<dbReference type="InterPro" id="IPR039131">
    <property type="entry name" value="NDUFAF1"/>
</dbReference>
<dbReference type="InterPro" id="IPR008979">
    <property type="entry name" value="Galactose-bd-like_sf"/>
</dbReference>
<sequence>MKMILTLLFLAVPAVADPMLIDDFSDGTETRWRYVSDRVMGGVSDGGASIGSEDGASFAQLRGTVSTANNGGFIQLRQELQTRLPADATGIALRVRGNGATYYVHIRPGAARRPWQFYQAAFETTPDWQEITLPWSAFKPQGGLDAAFAPADLRSIGIVAYGADYDASLDVDWIATAPLQ</sequence>
<dbReference type="KEGG" id="yag:AABB28_01805"/>
<evidence type="ECO:0000313" key="4">
    <source>
        <dbReference type="EMBL" id="WZU64073.1"/>
    </source>
</evidence>
<feature type="domain" description="NADH:ubiquinone oxidoreductase intermediate-associated protein 30" evidence="3">
    <location>
        <begin position="28"/>
        <end position="162"/>
    </location>
</feature>
<dbReference type="PANTHER" id="PTHR13194">
    <property type="entry name" value="COMPLEX I INTERMEDIATE-ASSOCIATED PROTEIN 30"/>
    <property type="match status" value="1"/>
</dbReference>
<accession>A0AAN0M6L7</accession>
<organism evidence="4 5">
    <name type="scientific">Yoonia algicola</name>
    <dbReference type="NCBI Taxonomy" id="3137368"/>
    <lineage>
        <taxon>Bacteria</taxon>
        <taxon>Pseudomonadati</taxon>
        <taxon>Pseudomonadota</taxon>
        <taxon>Alphaproteobacteria</taxon>
        <taxon>Rhodobacterales</taxon>
        <taxon>Paracoccaceae</taxon>
        <taxon>Yoonia</taxon>
    </lineage>
</organism>
<dbReference type="RefSeq" id="WP_342070440.1">
    <property type="nucleotide sequence ID" value="NZ_CP151762.1"/>
</dbReference>
<dbReference type="Pfam" id="PF08547">
    <property type="entry name" value="CIA30"/>
    <property type="match status" value="1"/>
</dbReference>
<gene>
    <name evidence="4" type="ORF">AABB28_01805</name>
</gene>
<evidence type="ECO:0000256" key="1">
    <source>
        <dbReference type="ARBA" id="ARBA00007884"/>
    </source>
</evidence>
<protein>
    <submittedName>
        <fullName evidence="4">CIA30 family protein</fullName>
    </submittedName>
</protein>
<comment type="similarity">
    <text evidence="1">Belongs to the CIA30 family.</text>
</comment>
<name>A0AAN0M6L7_9RHOB</name>
<dbReference type="InterPro" id="IPR013857">
    <property type="entry name" value="NADH-UbQ_OxRdtase-assoc_prot30"/>
</dbReference>
<dbReference type="Proteomes" id="UP001451782">
    <property type="component" value="Chromosome"/>
</dbReference>
<dbReference type="EMBL" id="CP151762">
    <property type="protein sequence ID" value="WZU64073.1"/>
    <property type="molecule type" value="Genomic_DNA"/>
</dbReference>
<feature type="chain" id="PRO_5042989549" evidence="2">
    <location>
        <begin position="17"/>
        <end position="180"/>
    </location>
</feature>
<dbReference type="PANTHER" id="PTHR13194:SF19">
    <property type="entry name" value="NAD(P)-BINDING ROSSMANN-FOLD SUPERFAMILY PROTEIN"/>
    <property type="match status" value="1"/>
</dbReference>
<proteinExistence type="inferred from homology"/>
<reference evidence="4 5" key="1">
    <citation type="submission" date="2024-04" db="EMBL/GenBank/DDBJ databases">
        <title>Phylogenomic analyses of a clade within the roseobacter group suggest taxonomic reassignments of species of the genera Aestuariivita, Citreicella, Loktanella, Nautella, Pelagibaca, Ruegeria, Thalassobius, Thiobacimonas and Tropicibacter, and the proposal o.</title>
        <authorList>
            <person name="Jeon C.O."/>
        </authorList>
    </citation>
    <scope>NUCLEOTIDE SEQUENCE [LARGE SCALE GENOMIC DNA]</scope>
    <source>
        <strain evidence="4 5">G8-12</strain>
    </source>
</reference>
<keyword evidence="2" id="KW-0732">Signal</keyword>
<feature type="signal peptide" evidence="2">
    <location>
        <begin position="1"/>
        <end position="16"/>
    </location>
</feature>
<evidence type="ECO:0000313" key="5">
    <source>
        <dbReference type="Proteomes" id="UP001451782"/>
    </source>
</evidence>
<dbReference type="SUPFAM" id="SSF49785">
    <property type="entry name" value="Galactose-binding domain-like"/>
    <property type="match status" value="1"/>
</dbReference>
<dbReference type="AlphaFoldDB" id="A0AAN0M6L7"/>
<keyword evidence="5" id="KW-1185">Reference proteome</keyword>
<evidence type="ECO:0000256" key="2">
    <source>
        <dbReference type="SAM" id="SignalP"/>
    </source>
</evidence>